<dbReference type="FunCoup" id="A0A0H2S9A0">
    <property type="interactions" value="6"/>
</dbReference>
<accession>A0A0H2S9A0</accession>
<name>A0A0H2S9A0_9AGAM</name>
<dbReference type="PANTHER" id="PTHR10209:SF804">
    <property type="entry name" value="FE2OG DIOXYGENASE DOMAIN-CONTAINING PROTEIN"/>
    <property type="match status" value="1"/>
</dbReference>
<dbReference type="InterPro" id="IPR026992">
    <property type="entry name" value="DIOX_N"/>
</dbReference>
<protein>
    <submittedName>
        <fullName evidence="7">Clavaminate synthase-like protein</fullName>
    </submittedName>
</protein>
<dbReference type="InterPro" id="IPR027443">
    <property type="entry name" value="IPNS-like_sf"/>
</dbReference>
<evidence type="ECO:0000256" key="5">
    <source>
        <dbReference type="RuleBase" id="RU003682"/>
    </source>
</evidence>
<feature type="domain" description="Fe2OG dioxygenase" evidence="6">
    <location>
        <begin position="187"/>
        <end position="301"/>
    </location>
</feature>
<dbReference type="OrthoDB" id="288590at2759"/>
<keyword evidence="3 5" id="KW-0560">Oxidoreductase</keyword>
<organism evidence="7 8">
    <name type="scientific">Schizopora paradoxa</name>
    <dbReference type="NCBI Taxonomy" id="27342"/>
    <lineage>
        <taxon>Eukaryota</taxon>
        <taxon>Fungi</taxon>
        <taxon>Dikarya</taxon>
        <taxon>Basidiomycota</taxon>
        <taxon>Agaricomycotina</taxon>
        <taxon>Agaricomycetes</taxon>
        <taxon>Hymenochaetales</taxon>
        <taxon>Schizoporaceae</taxon>
        <taxon>Schizopora</taxon>
    </lineage>
</organism>
<proteinExistence type="inferred from homology"/>
<dbReference type="EMBL" id="KQ085960">
    <property type="protein sequence ID" value="KLO13401.1"/>
    <property type="molecule type" value="Genomic_DNA"/>
</dbReference>
<gene>
    <name evidence="7" type="ORF">SCHPADRAFT_874155</name>
</gene>
<comment type="similarity">
    <text evidence="1 5">Belongs to the iron/ascorbate-dependent oxidoreductase family.</text>
</comment>
<sequence length="339" mass="37811">MAGGDTTVRLGDAGIPVVDFGPFVDGSKKQAVADAMLDSFKTYGFVYLKNHGLPQDKIDAMFTWSKTFFGQPMEVKQLAPHPPSGTHHRGYSAPGIEKVQSSIDPDEKEVQEIRAKAPDVKESFEVGREQDDIQPNIWLPDGVLPGFKEACLDFFWTCNEVKFVVLRALALGLHLSEDFFDQYHQTPDNQLRLLHYPSVPVESLEKEKVTRIGAHSDFGSITLLMQDDVGGLEVEDPNNPGKFIAVHPVEGAIAVNAGDFLQRWSNDIIRSTVHRVRAPPNLTSADGMTPDRYSIPYFCSTDFSKTVECLPGTYSTERPKKYEPISALEYIMKRLAVNY</sequence>
<dbReference type="GO" id="GO:0016491">
    <property type="term" value="F:oxidoreductase activity"/>
    <property type="evidence" value="ECO:0007669"/>
    <property type="project" value="UniProtKB-KW"/>
</dbReference>
<dbReference type="GO" id="GO:0046872">
    <property type="term" value="F:metal ion binding"/>
    <property type="evidence" value="ECO:0007669"/>
    <property type="project" value="UniProtKB-KW"/>
</dbReference>
<evidence type="ECO:0000313" key="7">
    <source>
        <dbReference type="EMBL" id="KLO13401.1"/>
    </source>
</evidence>
<keyword evidence="4 5" id="KW-0408">Iron</keyword>
<dbReference type="InParanoid" id="A0A0H2S9A0"/>
<dbReference type="Proteomes" id="UP000053477">
    <property type="component" value="Unassembled WGS sequence"/>
</dbReference>
<dbReference type="STRING" id="27342.A0A0H2S9A0"/>
<evidence type="ECO:0000259" key="6">
    <source>
        <dbReference type="PROSITE" id="PS51471"/>
    </source>
</evidence>
<keyword evidence="2 5" id="KW-0479">Metal-binding</keyword>
<evidence type="ECO:0000313" key="8">
    <source>
        <dbReference type="Proteomes" id="UP000053477"/>
    </source>
</evidence>
<dbReference type="InterPro" id="IPR044861">
    <property type="entry name" value="IPNS-like_FE2OG_OXY"/>
</dbReference>
<dbReference type="Pfam" id="PF14226">
    <property type="entry name" value="DIOX_N"/>
    <property type="match status" value="1"/>
</dbReference>
<reference evidence="7 8" key="1">
    <citation type="submission" date="2015-04" db="EMBL/GenBank/DDBJ databases">
        <title>Complete genome sequence of Schizopora paradoxa KUC8140, a cosmopolitan wood degrader in East Asia.</title>
        <authorList>
            <consortium name="DOE Joint Genome Institute"/>
            <person name="Min B."/>
            <person name="Park H."/>
            <person name="Jang Y."/>
            <person name="Kim J.-J."/>
            <person name="Kim K.H."/>
            <person name="Pangilinan J."/>
            <person name="Lipzen A."/>
            <person name="Riley R."/>
            <person name="Grigoriev I.V."/>
            <person name="Spatafora J.W."/>
            <person name="Choi I.-G."/>
        </authorList>
    </citation>
    <scope>NUCLEOTIDE SEQUENCE [LARGE SCALE GENOMIC DNA]</scope>
    <source>
        <strain evidence="7 8">KUC8140</strain>
    </source>
</reference>
<dbReference type="Gene3D" id="2.60.120.330">
    <property type="entry name" value="B-lactam Antibiotic, Isopenicillin N Synthase, Chain"/>
    <property type="match status" value="1"/>
</dbReference>
<dbReference type="PANTHER" id="PTHR10209">
    <property type="entry name" value="OXIDOREDUCTASE, 2OG-FE II OXYGENASE FAMILY PROTEIN"/>
    <property type="match status" value="1"/>
</dbReference>
<evidence type="ECO:0000256" key="2">
    <source>
        <dbReference type="ARBA" id="ARBA00022723"/>
    </source>
</evidence>
<dbReference type="Pfam" id="PF03171">
    <property type="entry name" value="2OG-FeII_Oxy"/>
    <property type="match status" value="1"/>
</dbReference>
<evidence type="ECO:0000256" key="3">
    <source>
        <dbReference type="ARBA" id="ARBA00023002"/>
    </source>
</evidence>
<dbReference type="InterPro" id="IPR005123">
    <property type="entry name" value="Oxoglu/Fe-dep_dioxygenase_dom"/>
</dbReference>
<keyword evidence="8" id="KW-1185">Reference proteome</keyword>
<dbReference type="SUPFAM" id="SSF51197">
    <property type="entry name" value="Clavaminate synthase-like"/>
    <property type="match status" value="1"/>
</dbReference>
<dbReference type="PRINTS" id="PR00682">
    <property type="entry name" value="IPNSYNTHASE"/>
</dbReference>
<dbReference type="PROSITE" id="PS51471">
    <property type="entry name" value="FE2OG_OXY"/>
    <property type="match status" value="1"/>
</dbReference>
<evidence type="ECO:0000256" key="1">
    <source>
        <dbReference type="ARBA" id="ARBA00008056"/>
    </source>
</evidence>
<dbReference type="AlphaFoldDB" id="A0A0H2S9A0"/>
<evidence type="ECO:0000256" key="4">
    <source>
        <dbReference type="ARBA" id="ARBA00023004"/>
    </source>
</evidence>